<reference evidence="7" key="1">
    <citation type="submission" date="2024-02" db="UniProtKB">
        <authorList>
            <consortium name="WormBaseParasite"/>
        </authorList>
    </citation>
    <scope>IDENTIFICATION</scope>
</reference>
<evidence type="ECO:0000313" key="7">
    <source>
        <dbReference type="WBParaSite" id="MBELARI_LOCUS13044"/>
    </source>
</evidence>
<dbReference type="GO" id="GO:0045048">
    <property type="term" value="P:protein insertion into ER membrane"/>
    <property type="evidence" value="ECO:0007669"/>
    <property type="project" value="InterPro"/>
</dbReference>
<dbReference type="InterPro" id="IPR011990">
    <property type="entry name" value="TPR-like_helical_dom_sf"/>
</dbReference>
<comment type="subcellular location">
    <subcellularLocation>
        <location evidence="1">Cytoplasm</location>
        <location evidence="1">Cytosol</location>
    </subcellularLocation>
</comment>
<sequence length="380" mass="42450">MRILPCNQLCQATLCVMGSRLEAKIEKCLEVGEFYEAHQIYRTLYYRLSNAKKYEELLSLLANGTENMMKANQATSAIDLAELYADSLLVSKATAGETTLSTIAKIFSILPSHFGDSDGEKHPQEDKRTKFVSKLITWSQSIATTKWETKRGLTALHARLGAVLRNEGSLEAARKHYLLADKPEEMASLVVQLQTTEGYSSEIDLFPVLVAFQLICLRRVRVAGLFLSEYCRIHPKIASTAQPYPFPLLNYATFLIQAIPKHNTSHFAILLEKYEPAIMSEPGFRLYIDKIGQMYFGLPPPRAAGPGGLLGNLFKGLLGEPAEKKDDSEDEDEYCAEPMEEDDYDTAPEDESKTVQKSSTSRKPPPSAASKMQDNYDDLD</sequence>
<evidence type="ECO:0000256" key="4">
    <source>
        <dbReference type="ARBA" id="ARBA00022490"/>
    </source>
</evidence>
<feature type="region of interest" description="Disordered" evidence="5">
    <location>
        <begin position="320"/>
        <end position="380"/>
    </location>
</feature>
<keyword evidence="4" id="KW-0963">Cytoplasm</keyword>
<dbReference type="InterPro" id="IPR007317">
    <property type="entry name" value="GET4"/>
</dbReference>
<evidence type="ECO:0000256" key="3">
    <source>
        <dbReference type="ARBA" id="ARBA00022448"/>
    </source>
</evidence>
<evidence type="ECO:0000313" key="6">
    <source>
        <dbReference type="Proteomes" id="UP000887575"/>
    </source>
</evidence>
<dbReference type="PANTHER" id="PTHR12875">
    <property type="entry name" value="GOLGI TO ER TRAFFIC PROTEIN 4 HOMOLOG"/>
    <property type="match status" value="1"/>
</dbReference>
<name>A0AAF3EGF1_9BILA</name>
<dbReference type="Gene3D" id="1.25.40.10">
    <property type="entry name" value="Tetratricopeptide repeat domain"/>
    <property type="match status" value="1"/>
</dbReference>
<keyword evidence="3" id="KW-0813">Transport</keyword>
<dbReference type="Proteomes" id="UP000887575">
    <property type="component" value="Unassembled WGS sequence"/>
</dbReference>
<dbReference type="FunFam" id="1.25.40.10:FF:000060">
    <property type="entry name" value="Golgi to ER traffic protein 4 homolog"/>
    <property type="match status" value="1"/>
</dbReference>
<dbReference type="Pfam" id="PF04190">
    <property type="entry name" value="GET4"/>
    <property type="match status" value="1"/>
</dbReference>
<feature type="compositionally biased region" description="Acidic residues" evidence="5">
    <location>
        <begin position="328"/>
        <end position="349"/>
    </location>
</feature>
<dbReference type="GO" id="GO:0071818">
    <property type="term" value="C:BAT3 complex"/>
    <property type="evidence" value="ECO:0007669"/>
    <property type="project" value="TreeGrafter"/>
</dbReference>
<evidence type="ECO:0000256" key="1">
    <source>
        <dbReference type="ARBA" id="ARBA00004514"/>
    </source>
</evidence>
<evidence type="ECO:0000256" key="5">
    <source>
        <dbReference type="SAM" id="MobiDB-lite"/>
    </source>
</evidence>
<dbReference type="AlphaFoldDB" id="A0AAF3EGF1"/>
<organism evidence="6 7">
    <name type="scientific">Mesorhabditis belari</name>
    <dbReference type="NCBI Taxonomy" id="2138241"/>
    <lineage>
        <taxon>Eukaryota</taxon>
        <taxon>Metazoa</taxon>
        <taxon>Ecdysozoa</taxon>
        <taxon>Nematoda</taxon>
        <taxon>Chromadorea</taxon>
        <taxon>Rhabditida</taxon>
        <taxon>Rhabditina</taxon>
        <taxon>Rhabditomorpha</taxon>
        <taxon>Rhabditoidea</taxon>
        <taxon>Rhabditidae</taxon>
        <taxon>Mesorhabditinae</taxon>
        <taxon>Mesorhabditis</taxon>
    </lineage>
</organism>
<protein>
    <submittedName>
        <fullName evidence="7">Golgi to ER traffic protein 4 homolog</fullName>
    </submittedName>
</protein>
<evidence type="ECO:0000256" key="2">
    <source>
        <dbReference type="ARBA" id="ARBA00005351"/>
    </source>
</evidence>
<keyword evidence="6" id="KW-1185">Reference proteome</keyword>
<comment type="similarity">
    <text evidence="2">Belongs to the GET4 family.</text>
</comment>
<dbReference type="PANTHER" id="PTHR12875:SF0">
    <property type="entry name" value="GOLGI TO ER TRAFFIC PROTEIN 4 HOMOLOG"/>
    <property type="match status" value="1"/>
</dbReference>
<dbReference type="WBParaSite" id="MBELARI_LOCUS13044">
    <property type="protein sequence ID" value="MBELARI_LOCUS13044"/>
    <property type="gene ID" value="MBELARI_LOCUS13044"/>
</dbReference>
<accession>A0AAF3EGF1</accession>
<proteinExistence type="inferred from homology"/>